<evidence type="ECO:0008006" key="6">
    <source>
        <dbReference type="Google" id="ProtNLM"/>
    </source>
</evidence>
<dbReference type="AlphaFoldDB" id="A0A010QKP3"/>
<comment type="caution">
    <text evidence="4">The sequence shown here is derived from an EMBL/GenBank/DDBJ whole genome shotgun (WGS) entry which is preliminary data.</text>
</comment>
<reference evidence="4 5" key="1">
    <citation type="submission" date="2014-02" db="EMBL/GenBank/DDBJ databases">
        <title>The genome sequence of Colletotrichum fioriniae PJ7.</title>
        <authorList>
            <person name="Baroncelli R."/>
            <person name="Thon M.R."/>
        </authorList>
    </citation>
    <scope>NUCLEOTIDE SEQUENCE [LARGE SCALE GENOMIC DNA]</scope>
    <source>
        <strain evidence="4 5">PJ7</strain>
    </source>
</reference>
<keyword evidence="5" id="KW-1185">Reference proteome</keyword>
<dbReference type="PROSITE" id="PS00061">
    <property type="entry name" value="ADH_SHORT"/>
    <property type="match status" value="1"/>
</dbReference>
<dbReference type="InterPro" id="IPR002347">
    <property type="entry name" value="SDR_fam"/>
</dbReference>
<dbReference type="PRINTS" id="PR00081">
    <property type="entry name" value="GDHRDH"/>
</dbReference>
<dbReference type="InterPro" id="IPR036291">
    <property type="entry name" value="NAD(P)-bd_dom_sf"/>
</dbReference>
<dbReference type="EMBL" id="JARH01000733">
    <property type="protein sequence ID" value="EXF77260.1"/>
    <property type="molecule type" value="Genomic_DNA"/>
</dbReference>
<protein>
    <recommendedName>
        <fullName evidence="6">Short chain dehydrogenase</fullName>
    </recommendedName>
</protein>
<keyword evidence="3" id="KW-0560">Oxidoreductase</keyword>
<dbReference type="Pfam" id="PF13561">
    <property type="entry name" value="adh_short_C2"/>
    <property type="match status" value="1"/>
</dbReference>
<comment type="similarity">
    <text evidence="1">Belongs to the short-chain dehydrogenases/reductases (SDR) family.</text>
</comment>
<dbReference type="Gene3D" id="3.40.50.720">
    <property type="entry name" value="NAD(P)-binding Rossmann-like Domain"/>
    <property type="match status" value="1"/>
</dbReference>
<evidence type="ECO:0000256" key="1">
    <source>
        <dbReference type="ARBA" id="ARBA00006484"/>
    </source>
</evidence>
<keyword evidence="2" id="KW-0521">NADP</keyword>
<dbReference type="InterPro" id="IPR020904">
    <property type="entry name" value="Sc_DH/Rdtase_CS"/>
</dbReference>
<dbReference type="HOGENOM" id="CLU_010194_1_3_1"/>
<evidence type="ECO:0000256" key="3">
    <source>
        <dbReference type="ARBA" id="ARBA00023002"/>
    </source>
</evidence>
<organism evidence="4 5">
    <name type="scientific">Colletotrichum fioriniae PJ7</name>
    <dbReference type="NCBI Taxonomy" id="1445577"/>
    <lineage>
        <taxon>Eukaryota</taxon>
        <taxon>Fungi</taxon>
        <taxon>Dikarya</taxon>
        <taxon>Ascomycota</taxon>
        <taxon>Pezizomycotina</taxon>
        <taxon>Sordariomycetes</taxon>
        <taxon>Hypocreomycetidae</taxon>
        <taxon>Glomerellales</taxon>
        <taxon>Glomerellaceae</taxon>
        <taxon>Colletotrichum</taxon>
        <taxon>Colletotrichum acutatum species complex</taxon>
    </lineage>
</organism>
<proteinExistence type="inferred from homology"/>
<gene>
    <name evidence="4" type="ORF">CFIO01_04065</name>
</gene>
<dbReference type="PRINTS" id="PR00080">
    <property type="entry name" value="SDRFAMILY"/>
</dbReference>
<dbReference type="SUPFAM" id="SSF51735">
    <property type="entry name" value="NAD(P)-binding Rossmann-fold domains"/>
    <property type="match status" value="1"/>
</dbReference>
<evidence type="ECO:0000256" key="2">
    <source>
        <dbReference type="ARBA" id="ARBA00022857"/>
    </source>
</evidence>
<accession>A0A010QKP3</accession>
<dbReference type="OrthoDB" id="47007at2759"/>
<dbReference type="KEGG" id="cfj:CFIO01_04065"/>
<sequence length="277" mass="28799">MSSTPTTQEPWSLAGKTAIVTGASRGIGQAIAIHLARKGLSKLAITYASNSDAAQKTLDECHKLGVETAIVIQADALDPTFGPKIVSQTLEQLSTTSIDILVNNAVLSDYSKVEPIKDTTLPVFLQVMQANVFAPISLTTAVIPHLPSQGGGRVIAISSVLAYQANSDPTMTYGASKAALQSYTRSLAEAFGKTSKATFNSVVVGLTATDAIKNSQDLMPAGYLDGQIRDTTAADRIGVPEDIAYVVGFLASEEGRWVNGAAVSANGGNRLAMAALG</sequence>
<dbReference type="eggNOG" id="KOG0725">
    <property type="taxonomic scope" value="Eukaryota"/>
</dbReference>
<evidence type="ECO:0000313" key="5">
    <source>
        <dbReference type="Proteomes" id="UP000020467"/>
    </source>
</evidence>
<dbReference type="PANTHER" id="PTHR48107">
    <property type="entry name" value="NADPH-DEPENDENT ALDEHYDE REDUCTASE-LIKE PROTEIN, CHLOROPLASTIC-RELATED"/>
    <property type="match status" value="1"/>
</dbReference>
<evidence type="ECO:0000313" key="4">
    <source>
        <dbReference type="EMBL" id="EXF77260.1"/>
    </source>
</evidence>
<dbReference type="GO" id="GO:0016614">
    <property type="term" value="F:oxidoreductase activity, acting on CH-OH group of donors"/>
    <property type="evidence" value="ECO:0007669"/>
    <property type="project" value="UniProtKB-ARBA"/>
</dbReference>
<dbReference type="Proteomes" id="UP000020467">
    <property type="component" value="Unassembled WGS sequence"/>
</dbReference>
<name>A0A010QKP3_9PEZI</name>